<comment type="caution">
    <text evidence="2">The sequence shown here is derived from an EMBL/GenBank/DDBJ whole genome shotgun (WGS) entry which is preliminary data.</text>
</comment>
<accession>A0AAV3WIP7</accession>
<keyword evidence="1" id="KW-0472">Membrane</keyword>
<organism evidence="2 3">
    <name type="scientific">Microseira wollei NIES-4236</name>
    <dbReference type="NCBI Taxonomy" id="2530354"/>
    <lineage>
        <taxon>Bacteria</taxon>
        <taxon>Bacillati</taxon>
        <taxon>Cyanobacteriota</taxon>
        <taxon>Cyanophyceae</taxon>
        <taxon>Oscillatoriophycideae</taxon>
        <taxon>Aerosakkonematales</taxon>
        <taxon>Aerosakkonemataceae</taxon>
        <taxon>Microseira</taxon>
    </lineage>
</organism>
<feature type="transmembrane region" description="Helical" evidence="1">
    <location>
        <begin position="55"/>
        <end position="85"/>
    </location>
</feature>
<evidence type="ECO:0008006" key="4">
    <source>
        <dbReference type="Google" id="ProtNLM"/>
    </source>
</evidence>
<reference evidence="2" key="1">
    <citation type="submission" date="2019-10" db="EMBL/GenBank/DDBJ databases">
        <title>Draft genome sequece of Microseira wollei NIES-4236.</title>
        <authorList>
            <person name="Yamaguchi H."/>
            <person name="Suzuki S."/>
            <person name="Kawachi M."/>
        </authorList>
    </citation>
    <scope>NUCLEOTIDE SEQUENCE</scope>
    <source>
        <strain evidence="2">NIES-4236</strain>
    </source>
</reference>
<gene>
    <name evidence="2" type="ORF">MiSe_42580</name>
</gene>
<dbReference type="AlphaFoldDB" id="A0AAV3WIP7"/>
<feature type="transmembrane region" description="Helical" evidence="1">
    <location>
        <begin position="28"/>
        <end position="49"/>
    </location>
</feature>
<evidence type="ECO:0000313" key="2">
    <source>
        <dbReference type="EMBL" id="GET39489.1"/>
    </source>
</evidence>
<dbReference type="Proteomes" id="UP001050975">
    <property type="component" value="Unassembled WGS sequence"/>
</dbReference>
<name>A0AAV3WIP7_9CYAN</name>
<protein>
    <recommendedName>
        <fullName evidence="4">DUF4282 domain-containing protein</fullName>
    </recommendedName>
</protein>
<keyword evidence="1" id="KW-1133">Transmembrane helix</keyword>
<evidence type="ECO:0000313" key="3">
    <source>
        <dbReference type="Proteomes" id="UP001050975"/>
    </source>
</evidence>
<evidence type="ECO:0000256" key="1">
    <source>
        <dbReference type="SAM" id="Phobius"/>
    </source>
</evidence>
<keyword evidence="1" id="KW-0812">Transmembrane</keyword>
<proteinExistence type="predicted"/>
<sequence>MSSNAPSGNSAQNRVYTRFIKNIKRIRIVIYLILIFYSLVAAAPAFIFIRPESFLGVLLIFLFLAGSCSFVYISTEALIVFFDILNRIEENTRSISGSRRLNE</sequence>
<dbReference type="EMBL" id="BLAY01000067">
    <property type="protein sequence ID" value="GET39489.1"/>
    <property type="molecule type" value="Genomic_DNA"/>
</dbReference>
<keyword evidence="3" id="KW-1185">Reference proteome</keyword>